<reference evidence="2" key="1">
    <citation type="submission" date="2021-02" db="EMBL/GenBank/DDBJ databases">
        <authorList>
            <person name="Nowell W R."/>
        </authorList>
    </citation>
    <scope>NUCLEOTIDE SEQUENCE</scope>
</reference>
<evidence type="ECO:0000256" key="1">
    <source>
        <dbReference type="SAM" id="MobiDB-lite"/>
    </source>
</evidence>
<organism evidence="2 3">
    <name type="scientific">Rotaria socialis</name>
    <dbReference type="NCBI Taxonomy" id="392032"/>
    <lineage>
        <taxon>Eukaryota</taxon>
        <taxon>Metazoa</taxon>
        <taxon>Spiralia</taxon>
        <taxon>Gnathifera</taxon>
        <taxon>Rotifera</taxon>
        <taxon>Eurotatoria</taxon>
        <taxon>Bdelloidea</taxon>
        <taxon>Philodinida</taxon>
        <taxon>Philodinidae</taxon>
        <taxon>Rotaria</taxon>
    </lineage>
</organism>
<name>A0A817XMX9_9BILA</name>
<comment type="caution">
    <text evidence="2">The sequence shown here is derived from an EMBL/GenBank/DDBJ whole genome shotgun (WGS) entry which is preliminary data.</text>
</comment>
<proteinExistence type="predicted"/>
<dbReference type="Proteomes" id="UP000663865">
    <property type="component" value="Unassembled WGS sequence"/>
</dbReference>
<evidence type="ECO:0000313" key="2">
    <source>
        <dbReference type="EMBL" id="CAF3370734.1"/>
    </source>
</evidence>
<protein>
    <submittedName>
        <fullName evidence="2">Uncharacterized protein</fullName>
    </submittedName>
</protein>
<sequence length="90" mass="10918">MEKYLDSKLFPTQFDVIDGDSYGEMNRTELEQDYFTKYFNDIDDKDIQYIELHYDQQQQQQQRLSQRLSQLSMTNQNDDDDDDNSIPKYL</sequence>
<feature type="region of interest" description="Disordered" evidence="1">
    <location>
        <begin position="58"/>
        <end position="90"/>
    </location>
</feature>
<dbReference type="EMBL" id="CAJNYV010000612">
    <property type="protein sequence ID" value="CAF3370734.1"/>
    <property type="molecule type" value="Genomic_DNA"/>
</dbReference>
<dbReference type="AlphaFoldDB" id="A0A817XMX9"/>
<evidence type="ECO:0000313" key="3">
    <source>
        <dbReference type="Proteomes" id="UP000663865"/>
    </source>
</evidence>
<feature type="compositionally biased region" description="Low complexity" evidence="1">
    <location>
        <begin position="58"/>
        <end position="72"/>
    </location>
</feature>
<gene>
    <name evidence="2" type="ORF">KIK155_LOCUS5369</name>
</gene>
<accession>A0A817XMX9</accession>